<organism evidence="1 2">
    <name type="scientific">Halotalea alkalilenta</name>
    <dbReference type="NCBI Taxonomy" id="376489"/>
    <lineage>
        <taxon>Bacteria</taxon>
        <taxon>Pseudomonadati</taxon>
        <taxon>Pseudomonadota</taxon>
        <taxon>Gammaproteobacteria</taxon>
        <taxon>Oceanospirillales</taxon>
        <taxon>Halomonadaceae</taxon>
        <taxon>Halotalea</taxon>
    </lineage>
</organism>
<dbReference type="KEGG" id="haa:A5892_04580"/>
<name>A0A172YC49_9GAMM</name>
<dbReference type="AlphaFoldDB" id="A0A172YC49"/>
<reference evidence="1 2" key="1">
    <citation type="submission" date="2016-04" db="EMBL/GenBank/DDBJ databases">
        <title>Complete Genome Sequence of Halotalea alkalilenta IHB B 13600.</title>
        <authorList>
            <person name="Swarnkar M.K."/>
            <person name="Sharma A."/>
            <person name="Kaushal K."/>
            <person name="Soni R."/>
            <person name="Rana S."/>
            <person name="Singh A.K."/>
            <person name="Gulati A."/>
        </authorList>
    </citation>
    <scope>NUCLEOTIDE SEQUENCE [LARGE SCALE GENOMIC DNA]</scope>
    <source>
        <strain evidence="1 2">IHB B 13600</strain>
    </source>
</reference>
<protein>
    <submittedName>
        <fullName evidence="1">Uncharacterized protein</fullName>
    </submittedName>
</protein>
<evidence type="ECO:0000313" key="2">
    <source>
        <dbReference type="Proteomes" id="UP000077875"/>
    </source>
</evidence>
<sequence length="127" mass="14353">MLDEATMKKATEYLADRILNLAYTAYPDEASMDILSQFYDKALVVKSALYLEEKRLIFATYRRRIGNNHDSCYGARLTTMGYQHLSQFTLQPPSSVPAGAADLVFTQSLSKFELSPLIHPRGKTLEI</sequence>
<dbReference type="Proteomes" id="UP000077875">
    <property type="component" value="Chromosome"/>
</dbReference>
<accession>A0A172YC49</accession>
<keyword evidence="2" id="KW-1185">Reference proteome</keyword>
<gene>
    <name evidence="1" type="ORF">A5892_04580</name>
</gene>
<proteinExistence type="predicted"/>
<dbReference type="EMBL" id="CP015243">
    <property type="protein sequence ID" value="ANF56831.1"/>
    <property type="molecule type" value="Genomic_DNA"/>
</dbReference>
<evidence type="ECO:0000313" key="1">
    <source>
        <dbReference type="EMBL" id="ANF56831.1"/>
    </source>
</evidence>